<reference evidence="1 2" key="1">
    <citation type="journal article" date="2019" name="Genome Biol. Evol.">
        <title>Day and night: Metabolic profiles and evolutionary relationships of six axenic non-marine cyanobacteria.</title>
        <authorList>
            <person name="Will S.E."/>
            <person name="Henke P."/>
            <person name="Boedeker C."/>
            <person name="Huang S."/>
            <person name="Brinkmann H."/>
            <person name="Rohde M."/>
            <person name="Jarek M."/>
            <person name="Friedl T."/>
            <person name="Seufert S."/>
            <person name="Schumacher M."/>
            <person name="Overmann J."/>
            <person name="Neumann-Schaal M."/>
            <person name="Petersen J."/>
        </authorList>
    </citation>
    <scope>NUCLEOTIDE SEQUENCE [LARGE SCALE GENOMIC DNA]</scope>
    <source>
        <strain evidence="1 2">PCC 6912</strain>
    </source>
</reference>
<accession>A0A3S1FPQ5</accession>
<organism evidence="1 2">
    <name type="scientific">Chlorogloeopsis fritschii PCC 6912</name>
    <dbReference type="NCBI Taxonomy" id="211165"/>
    <lineage>
        <taxon>Bacteria</taxon>
        <taxon>Bacillati</taxon>
        <taxon>Cyanobacteriota</taxon>
        <taxon>Cyanophyceae</taxon>
        <taxon>Nostocales</taxon>
        <taxon>Chlorogloeopsidaceae</taxon>
        <taxon>Chlorogloeopsis</taxon>
    </lineage>
</organism>
<evidence type="ECO:0000313" key="1">
    <source>
        <dbReference type="EMBL" id="RUR83183.1"/>
    </source>
</evidence>
<dbReference type="EMBL" id="RSCJ01000008">
    <property type="protein sequence ID" value="RUR83183.1"/>
    <property type="molecule type" value="Genomic_DNA"/>
</dbReference>
<keyword evidence="2" id="KW-1185">Reference proteome</keyword>
<name>A0A3S1FPQ5_CHLFR</name>
<gene>
    <name evidence="1" type="ORF">PCC6912_25570</name>
</gene>
<dbReference type="STRING" id="211165.GCA_000317285_00426"/>
<evidence type="ECO:0000313" key="2">
    <source>
        <dbReference type="Proteomes" id="UP000268857"/>
    </source>
</evidence>
<dbReference type="AlphaFoldDB" id="A0A3S1FPQ5"/>
<proteinExistence type="predicted"/>
<protein>
    <submittedName>
        <fullName evidence="1">Uncharacterized protein</fullName>
    </submittedName>
</protein>
<sequence length="214" mass="24042">MQPKRTSTTAKSSQNREINYSQQSISDANAVVRGLVVARRQGQIKPYTRTWRKTQDAIALLRRGKTRQEAATRAKVPMPLLTQLIEWGDNQPTIAPSLLAYRVKPSEDTSVATKSSPIQEVTYSQQSISDANAVVRGLVVARREGKIKPYTRTWRKTQDAIILLRRGKTRQEAATRAKVPISFLTQLIEWGQNQPNIGSVMNIQNSQSSSEQVR</sequence>
<dbReference type="Proteomes" id="UP000268857">
    <property type="component" value="Unassembled WGS sequence"/>
</dbReference>
<comment type="caution">
    <text evidence="1">The sequence shown here is derived from an EMBL/GenBank/DDBJ whole genome shotgun (WGS) entry which is preliminary data.</text>
</comment>